<evidence type="ECO:0000313" key="2">
    <source>
        <dbReference type="Proteomes" id="UP000317494"/>
    </source>
</evidence>
<protein>
    <submittedName>
        <fullName evidence="1">Uncharacterized protein</fullName>
    </submittedName>
</protein>
<sequence>MLLAPLASNLMNEFWTWLRLLVGRRRSMANIHRMDIPQLTVVSARNAKFFEKIVMMVEVEAANILVDRRFSRIPSLR</sequence>
<comment type="caution">
    <text evidence="1">The sequence shown here is derived from an EMBL/GenBank/DDBJ whole genome shotgun (WGS) entry which is preliminary data.</text>
</comment>
<dbReference type="VEuPathDB" id="FungiDB:SeMB42_g05880"/>
<gene>
    <name evidence="1" type="ORF">SeMB42_g05880</name>
</gene>
<keyword evidence="2" id="KW-1185">Reference proteome</keyword>
<dbReference type="AlphaFoldDB" id="A0A507CNR6"/>
<accession>A0A507CNR6</accession>
<dbReference type="Proteomes" id="UP000317494">
    <property type="component" value="Unassembled WGS sequence"/>
</dbReference>
<reference evidence="1 2" key="1">
    <citation type="journal article" date="2019" name="Sci. Rep.">
        <title>Comparative genomics of chytrid fungi reveal insights into the obligate biotrophic and pathogenic lifestyle of Synchytrium endobioticum.</title>
        <authorList>
            <person name="van de Vossenberg B.T.L.H."/>
            <person name="Warris S."/>
            <person name="Nguyen H.D.T."/>
            <person name="van Gent-Pelzer M.P.E."/>
            <person name="Joly D.L."/>
            <person name="van de Geest H.C."/>
            <person name="Bonants P.J.M."/>
            <person name="Smith D.S."/>
            <person name="Levesque C.A."/>
            <person name="van der Lee T.A.J."/>
        </authorList>
    </citation>
    <scope>NUCLEOTIDE SEQUENCE [LARGE SCALE GENOMIC DNA]</scope>
    <source>
        <strain evidence="1 2">MB42</strain>
    </source>
</reference>
<organism evidence="1 2">
    <name type="scientific">Synchytrium endobioticum</name>
    <dbReference type="NCBI Taxonomy" id="286115"/>
    <lineage>
        <taxon>Eukaryota</taxon>
        <taxon>Fungi</taxon>
        <taxon>Fungi incertae sedis</taxon>
        <taxon>Chytridiomycota</taxon>
        <taxon>Chytridiomycota incertae sedis</taxon>
        <taxon>Chytridiomycetes</taxon>
        <taxon>Synchytriales</taxon>
        <taxon>Synchytriaceae</taxon>
        <taxon>Synchytrium</taxon>
    </lineage>
</organism>
<name>A0A507CNR6_9FUNG</name>
<dbReference type="EMBL" id="QEAN01000301">
    <property type="protein sequence ID" value="TPX40785.1"/>
    <property type="molecule type" value="Genomic_DNA"/>
</dbReference>
<evidence type="ECO:0000313" key="1">
    <source>
        <dbReference type="EMBL" id="TPX40785.1"/>
    </source>
</evidence>
<proteinExistence type="predicted"/>